<dbReference type="EMBL" id="JAXARY010000014">
    <property type="protein sequence ID" value="MDX8128660.1"/>
    <property type="molecule type" value="Genomic_DNA"/>
</dbReference>
<accession>A0ABU4UGP7</accession>
<comment type="caution">
    <text evidence="2">The sequence shown here is derived from an EMBL/GenBank/DDBJ whole genome shotgun (WGS) entry which is preliminary data.</text>
</comment>
<feature type="domain" description="GmrSD restriction endonucleases N-terminal" evidence="1">
    <location>
        <begin position="31"/>
        <end position="185"/>
    </location>
</feature>
<dbReference type="RefSeq" id="WP_319962141.1">
    <property type="nucleotide sequence ID" value="NZ_JAXARY010000014.1"/>
</dbReference>
<name>A0ABU4UGP7_9GAMM</name>
<keyword evidence="3" id="KW-1185">Reference proteome</keyword>
<evidence type="ECO:0000313" key="3">
    <source>
        <dbReference type="Proteomes" id="UP001284537"/>
    </source>
</evidence>
<protein>
    <submittedName>
        <fullName evidence="2">DUF262 domain-containing protein</fullName>
    </submittedName>
</protein>
<reference evidence="2 3" key="1">
    <citation type="submission" date="2023-11" db="EMBL/GenBank/DDBJ databases">
        <authorList>
            <person name="Ouyang M.-Y."/>
        </authorList>
    </citation>
    <scope>NUCLEOTIDE SEQUENCE [LARGE SCALE GENOMIC DNA]</scope>
    <source>
        <strain evidence="2 3">OY6</strain>
    </source>
</reference>
<gene>
    <name evidence="2" type="ORF">QLH52_15300</name>
</gene>
<organism evidence="2 3">
    <name type="scientific">Methylomonas defluvii</name>
    <dbReference type="NCBI Taxonomy" id="3045149"/>
    <lineage>
        <taxon>Bacteria</taxon>
        <taxon>Pseudomonadati</taxon>
        <taxon>Pseudomonadota</taxon>
        <taxon>Gammaproteobacteria</taxon>
        <taxon>Methylococcales</taxon>
        <taxon>Methylococcaceae</taxon>
        <taxon>Methylomonas</taxon>
    </lineage>
</organism>
<dbReference type="PANTHER" id="PTHR39639:SF1">
    <property type="entry name" value="DUF262 DOMAIN-CONTAINING PROTEIN"/>
    <property type="match status" value="1"/>
</dbReference>
<evidence type="ECO:0000259" key="1">
    <source>
        <dbReference type="Pfam" id="PF03235"/>
    </source>
</evidence>
<dbReference type="InterPro" id="IPR004919">
    <property type="entry name" value="GmrSD_N"/>
</dbReference>
<proteinExistence type="predicted"/>
<dbReference type="Pfam" id="PF03235">
    <property type="entry name" value="GmrSD_N"/>
    <property type="match status" value="1"/>
</dbReference>
<sequence length="362" mass="42014">MSIDKEVNKAKQEIVKDGLDMSLGEIMRIYERGELVIRPEYQRLYRWDESKRTRFLESLILGIPIPPIFVFTDEKGRWELIDGLQRLSTVFHYAGILMDENGSKIAPFTPSGTKLLPSLDGLHWEPINDDDESALPMSIRLDVERSRIRVEILKRESDQRAKYELFQRLNTGGARLSEQEVRNCVLVMLNKELYEKLVVAAQNAKFVQCTAQTDRSISEQKPMELLIRFLAYRYKKYDQKIDVHDWLDEVAIDIATDDRYDIDHELEIFYRIFEILEKSLGSDSFKKFDNGVFERGFLISAYEAITHGMSHKIDNIEKCGINSLVDSIKKMWGDERFSNNARAGVRGTTRLANILPIASTWF</sequence>
<dbReference type="PANTHER" id="PTHR39639">
    <property type="entry name" value="CHROMOSOME 16, WHOLE GENOME SHOTGUN SEQUENCE"/>
    <property type="match status" value="1"/>
</dbReference>
<dbReference type="Proteomes" id="UP001284537">
    <property type="component" value="Unassembled WGS sequence"/>
</dbReference>
<evidence type="ECO:0000313" key="2">
    <source>
        <dbReference type="EMBL" id="MDX8128660.1"/>
    </source>
</evidence>